<dbReference type="AlphaFoldDB" id="A0A1G6VWD1"/>
<dbReference type="EMBL" id="FNAF01000004">
    <property type="protein sequence ID" value="SDD57733.1"/>
    <property type="molecule type" value="Genomic_DNA"/>
</dbReference>
<dbReference type="InterPro" id="IPR010359">
    <property type="entry name" value="IrrE_HExxH"/>
</dbReference>
<evidence type="ECO:0000259" key="1">
    <source>
        <dbReference type="Pfam" id="PF06114"/>
    </source>
</evidence>
<accession>A0A1G6VWD1</accession>
<feature type="domain" description="IrrE N-terminal-like" evidence="1">
    <location>
        <begin position="33"/>
        <end position="124"/>
    </location>
</feature>
<gene>
    <name evidence="2" type="ORF">SAMN04489866_104156</name>
</gene>
<dbReference type="STRING" id="2741.SAMN04489866_104156"/>
<evidence type="ECO:0000313" key="2">
    <source>
        <dbReference type="EMBL" id="SDD57733.1"/>
    </source>
</evidence>
<dbReference type="Proteomes" id="UP000198995">
    <property type="component" value="Unassembled WGS sequence"/>
</dbReference>
<dbReference type="OrthoDB" id="1707128at2"/>
<sequence length="152" mass="17676">MNAQEKLLEDIYSENIEICDFNFTDNLKGLYVDGIIAVDTSIDYDERTCILAEELGHHYTTYGNILDPNDPENRRQEKTARFWTHQKLLPLEKLAKAAVDCQGMESWELAEYLGVSDIFLREALEEYKQRFGLFKEFPGGYIYFDPLSVVFV</sequence>
<evidence type="ECO:0000313" key="3">
    <source>
        <dbReference type="Proteomes" id="UP000198995"/>
    </source>
</evidence>
<proteinExistence type="predicted"/>
<keyword evidence="3" id="KW-1185">Reference proteome</keyword>
<dbReference type="Pfam" id="PF06114">
    <property type="entry name" value="Peptidase_M78"/>
    <property type="match status" value="1"/>
</dbReference>
<dbReference type="RefSeq" id="WP_091791615.1">
    <property type="nucleotide sequence ID" value="NZ_FNAF01000004.1"/>
</dbReference>
<reference evidence="2 3" key="1">
    <citation type="submission" date="2016-10" db="EMBL/GenBank/DDBJ databases">
        <authorList>
            <person name="de Groot N.N."/>
        </authorList>
    </citation>
    <scope>NUCLEOTIDE SEQUENCE [LARGE SCALE GENOMIC DNA]</scope>
    <source>
        <strain evidence="2 3">DSM 20475</strain>
    </source>
</reference>
<organism evidence="2 3">
    <name type="scientific">Peptococcus niger</name>
    <dbReference type="NCBI Taxonomy" id="2741"/>
    <lineage>
        <taxon>Bacteria</taxon>
        <taxon>Bacillati</taxon>
        <taxon>Bacillota</taxon>
        <taxon>Clostridia</taxon>
        <taxon>Eubacteriales</taxon>
        <taxon>Peptococcaceae</taxon>
        <taxon>Peptococcus</taxon>
    </lineage>
</organism>
<name>A0A1G6VWD1_PEPNI</name>
<protein>
    <recommendedName>
        <fullName evidence="1">IrrE N-terminal-like domain-containing protein</fullName>
    </recommendedName>
</protein>